<dbReference type="PANTHER" id="PTHR12280:SF20">
    <property type="entry name" value="4'-PHOSPHOPANTETHEINE PHOSPHATASE"/>
    <property type="match status" value="1"/>
</dbReference>
<dbReference type="PANTHER" id="PTHR12280">
    <property type="entry name" value="PANTOTHENATE KINASE"/>
    <property type="match status" value="1"/>
</dbReference>
<sequence length="551" mass="60641">MEPALSSSTSLAPGVNTHPTSFIPIPAPRPHARTRRPSIQRRRSARLPRPRPQLSSAAAMDQPSTTSAPKRQSRSRRRQQHVAQAPSVDDTILNPGTVRINATGAQIEEHEEEEPLTPRSDDYEHDKMDILLPNHRGIVSHIAIDIGGTLAKLIYFARDTNNSVGGRLNFMKFETGKIDVCIDIMRKLKERYQKQDESSPEGLCVMATGGGAFKYYDRIKEALGVEVIREDEMECLIYGLDFFISEIPAEIFTYNIDAAPGEDPITYLHDPPTEIYPYLLVNIGSGVSMIKVSGPRQFERIGGTSLGGGTFWGLLSLLTGGRNFDEMLKLAERGDNSTVDLLVGDIYGAAYNKIGLKSTHIASSFGKVLKAKSRAEQDAEDGCNTNLSHSVPENPPFHRTASAPAAEDDASVSSATSSPTPSSPTQSESVPSDDPTLTSTASLFRPEDISRSLLYMVSNNIGQIAHLHAEKHSLPRIYFGGSFIGGHSQTMHTLSYAIRFWSKGERQAYFLRHEGYLGAVGAFVKRQPRNWGRRASLERCEGVSWKAEMRA</sequence>
<dbReference type="Gene3D" id="3.30.420.40">
    <property type="match status" value="2"/>
</dbReference>
<keyword evidence="1" id="KW-0547">Nucleotide-binding</keyword>
<reference evidence="5" key="1">
    <citation type="journal article" date="2020" name="Stud. Mycol.">
        <title>101 Dothideomycetes genomes: a test case for predicting lifestyles and emergence of pathogens.</title>
        <authorList>
            <person name="Haridas S."/>
            <person name="Albert R."/>
            <person name="Binder M."/>
            <person name="Bloem J."/>
            <person name="Labutti K."/>
            <person name="Salamov A."/>
            <person name="Andreopoulos B."/>
            <person name="Baker S."/>
            <person name="Barry K."/>
            <person name="Bills G."/>
            <person name="Bluhm B."/>
            <person name="Cannon C."/>
            <person name="Castanera R."/>
            <person name="Culley D."/>
            <person name="Daum C."/>
            <person name="Ezra D."/>
            <person name="Gonzalez J."/>
            <person name="Henrissat B."/>
            <person name="Kuo A."/>
            <person name="Liang C."/>
            <person name="Lipzen A."/>
            <person name="Lutzoni F."/>
            <person name="Magnuson J."/>
            <person name="Mondo S."/>
            <person name="Nolan M."/>
            <person name="Ohm R."/>
            <person name="Pangilinan J."/>
            <person name="Park H.-J."/>
            <person name="Ramirez L."/>
            <person name="Alfaro M."/>
            <person name="Sun H."/>
            <person name="Tritt A."/>
            <person name="Yoshinaga Y."/>
            <person name="Zwiers L.-H."/>
            <person name="Turgeon B."/>
            <person name="Goodwin S."/>
            <person name="Spatafora J."/>
            <person name="Crous P."/>
            <person name="Grigoriev I."/>
        </authorList>
    </citation>
    <scope>NUCLEOTIDE SEQUENCE</scope>
    <source>
        <strain evidence="5">CBS 119925</strain>
    </source>
</reference>
<keyword evidence="2" id="KW-0067">ATP-binding</keyword>
<feature type="compositionally biased region" description="Basic residues" evidence="4">
    <location>
        <begin position="71"/>
        <end position="80"/>
    </location>
</feature>
<dbReference type="CDD" id="cd24123">
    <property type="entry name" value="ASKHA_NBD_PanK-II_Pank4"/>
    <property type="match status" value="1"/>
</dbReference>
<name>A0A6A6VBH8_9PLEO</name>
<evidence type="ECO:0000256" key="4">
    <source>
        <dbReference type="SAM" id="MobiDB-lite"/>
    </source>
</evidence>
<feature type="region of interest" description="Disordered" evidence="4">
    <location>
        <begin position="1"/>
        <end position="95"/>
    </location>
</feature>
<dbReference type="SUPFAM" id="SSF53067">
    <property type="entry name" value="Actin-like ATPase domain"/>
    <property type="match status" value="2"/>
</dbReference>
<feature type="region of interest" description="Disordered" evidence="4">
    <location>
        <begin position="379"/>
        <end position="441"/>
    </location>
</feature>
<evidence type="ECO:0000256" key="3">
    <source>
        <dbReference type="ARBA" id="ARBA00022993"/>
    </source>
</evidence>
<dbReference type="EMBL" id="MU006570">
    <property type="protein sequence ID" value="KAF2747928.1"/>
    <property type="molecule type" value="Genomic_DNA"/>
</dbReference>
<evidence type="ECO:0000313" key="6">
    <source>
        <dbReference type="Proteomes" id="UP000799440"/>
    </source>
</evidence>
<dbReference type="GO" id="GO:0004594">
    <property type="term" value="F:pantothenate kinase activity"/>
    <property type="evidence" value="ECO:0007669"/>
    <property type="project" value="TreeGrafter"/>
</dbReference>
<evidence type="ECO:0000256" key="2">
    <source>
        <dbReference type="ARBA" id="ARBA00022840"/>
    </source>
</evidence>
<dbReference type="OrthoDB" id="498611at2759"/>
<dbReference type="GO" id="GO:0005524">
    <property type="term" value="F:ATP binding"/>
    <property type="evidence" value="ECO:0007669"/>
    <property type="project" value="UniProtKB-KW"/>
</dbReference>
<feature type="compositionally biased region" description="Basic residues" evidence="4">
    <location>
        <begin position="30"/>
        <end position="49"/>
    </location>
</feature>
<keyword evidence="3" id="KW-0173">Coenzyme A biosynthesis</keyword>
<accession>A0A6A6VBH8</accession>
<dbReference type="GO" id="GO:0015937">
    <property type="term" value="P:coenzyme A biosynthetic process"/>
    <property type="evidence" value="ECO:0007669"/>
    <property type="project" value="UniProtKB-KW"/>
</dbReference>
<gene>
    <name evidence="5" type="ORF">M011DRAFT_466968</name>
</gene>
<evidence type="ECO:0000313" key="5">
    <source>
        <dbReference type="EMBL" id="KAF2747928.1"/>
    </source>
</evidence>
<feature type="compositionally biased region" description="Polar residues" evidence="4">
    <location>
        <begin position="1"/>
        <end position="11"/>
    </location>
</feature>
<dbReference type="GO" id="GO:0005634">
    <property type="term" value="C:nucleus"/>
    <property type="evidence" value="ECO:0007669"/>
    <property type="project" value="TreeGrafter"/>
</dbReference>
<dbReference type="AlphaFoldDB" id="A0A6A6VBH8"/>
<dbReference type="GO" id="GO:0005829">
    <property type="term" value="C:cytosol"/>
    <property type="evidence" value="ECO:0007669"/>
    <property type="project" value="TreeGrafter"/>
</dbReference>
<feature type="region of interest" description="Disordered" evidence="4">
    <location>
        <begin position="103"/>
        <end position="122"/>
    </location>
</feature>
<dbReference type="InterPro" id="IPR043129">
    <property type="entry name" value="ATPase_NBD"/>
</dbReference>
<protein>
    <submittedName>
        <fullName evidence="5">Fumble-domain-containing protein</fullName>
    </submittedName>
</protein>
<dbReference type="Gene3D" id="3.30.420.510">
    <property type="match status" value="1"/>
</dbReference>
<feature type="compositionally biased region" description="Low complexity" evidence="4">
    <location>
        <begin position="400"/>
        <end position="432"/>
    </location>
</feature>
<proteinExistence type="predicted"/>
<dbReference type="Proteomes" id="UP000799440">
    <property type="component" value="Unassembled WGS sequence"/>
</dbReference>
<organism evidence="5 6">
    <name type="scientific">Sporormia fimetaria CBS 119925</name>
    <dbReference type="NCBI Taxonomy" id="1340428"/>
    <lineage>
        <taxon>Eukaryota</taxon>
        <taxon>Fungi</taxon>
        <taxon>Dikarya</taxon>
        <taxon>Ascomycota</taxon>
        <taxon>Pezizomycotina</taxon>
        <taxon>Dothideomycetes</taxon>
        <taxon>Pleosporomycetidae</taxon>
        <taxon>Pleosporales</taxon>
        <taxon>Sporormiaceae</taxon>
        <taxon>Sporormia</taxon>
    </lineage>
</organism>
<dbReference type="NCBIfam" id="TIGR00555">
    <property type="entry name" value="panK_eukar"/>
    <property type="match status" value="1"/>
</dbReference>
<evidence type="ECO:0000256" key="1">
    <source>
        <dbReference type="ARBA" id="ARBA00022741"/>
    </source>
</evidence>
<dbReference type="Pfam" id="PF03630">
    <property type="entry name" value="Fumble"/>
    <property type="match status" value="1"/>
</dbReference>
<dbReference type="InterPro" id="IPR004567">
    <property type="entry name" value="Type_II_PanK"/>
</dbReference>
<keyword evidence="6" id="KW-1185">Reference proteome</keyword>